<reference evidence="6" key="1">
    <citation type="submission" date="2023-08" db="EMBL/GenBank/DDBJ databases">
        <title>Reference Genome Resource for the Citrus Pathogen Phytophthora citrophthora.</title>
        <authorList>
            <person name="Moller H."/>
            <person name="Coetzee B."/>
            <person name="Rose L.J."/>
            <person name="Van Niekerk J.M."/>
        </authorList>
    </citation>
    <scope>NUCLEOTIDE SEQUENCE</scope>
    <source>
        <strain evidence="6">STE-U-9442</strain>
    </source>
</reference>
<name>A0AAD9G369_9STRA</name>
<keyword evidence="6" id="KW-0966">Cell projection</keyword>
<evidence type="ECO:0000256" key="1">
    <source>
        <dbReference type="ARBA" id="ARBA00022574"/>
    </source>
</evidence>
<feature type="repeat" description="WD" evidence="3">
    <location>
        <begin position="896"/>
        <end position="937"/>
    </location>
</feature>
<dbReference type="InterPro" id="IPR050995">
    <property type="entry name" value="WD-F-box_domain-protein"/>
</dbReference>
<dbReference type="InterPro" id="IPR001680">
    <property type="entry name" value="WD40_rpt"/>
</dbReference>
<dbReference type="SUPFAM" id="SSF50978">
    <property type="entry name" value="WD40 repeat-like"/>
    <property type="match status" value="1"/>
</dbReference>
<keyword evidence="1 3" id="KW-0853">WD repeat</keyword>
<protein>
    <submittedName>
        <fullName evidence="6">Flagellar WD repeat-containing protein Pf20</fullName>
    </submittedName>
</protein>
<dbReference type="AlphaFoldDB" id="A0AAD9G369"/>
<dbReference type="InterPro" id="IPR015943">
    <property type="entry name" value="WD40/YVTN_repeat-like_dom_sf"/>
</dbReference>
<dbReference type="SMART" id="SM00320">
    <property type="entry name" value="WD40"/>
    <property type="match status" value="7"/>
</dbReference>
<feature type="compositionally biased region" description="Basic and acidic residues" evidence="5">
    <location>
        <begin position="294"/>
        <end position="327"/>
    </location>
</feature>
<comment type="caution">
    <text evidence="6">The sequence shown here is derived from an EMBL/GenBank/DDBJ whole genome shotgun (WGS) entry which is preliminary data.</text>
</comment>
<feature type="compositionally biased region" description="Low complexity" evidence="5">
    <location>
        <begin position="631"/>
        <end position="640"/>
    </location>
</feature>
<dbReference type="InterPro" id="IPR020472">
    <property type="entry name" value="WD40_PAC1"/>
</dbReference>
<dbReference type="PANTHER" id="PTHR14604:SF3">
    <property type="entry name" value="SPERM-ASSOCIATED ANTIGEN 16 PROTEIN"/>
    <property type="match status" value="1"/>
</dbReference>
<feature type="coiled-coil region" evidence="4">
    <location>
        <begin position="497"/>
        <end position="603"/>
    </location>
</feature>
<dbReference type="Pfam" id="PF00400">
    <property type="entry name" value="WD40"/>
    <property type="match status" value="7"/>
</dbReference>
<feature type="region of interest" description="Disordered" evidence="5">
    <location>
        <begin position="294"/>
        <end position="343"/>
    </location>
</feature>
<dbReference type="PANTHER" id="PTHR14604">
    <property type="entry name" value="WD40 REPEAT PF20"/>
    <property type="match status" value="1"/>
</dbReference>
<evidence type="ECO:0000256" key="2">
    <source>
        <dbReference type="ARBA" id="ARBA00022737"/>
    </source>
</evidence>
<evidence type="ECO:0000256" key="4">
    <source>
        <dbReference type="SAM" id="Coils"/>
    </source>
</evidence>
<dbReference type="PROSITE" id="PS50294">
    <property type="entry name" value="WD_REPEATS_REGION"/>
    <property type="match status" value="6"/>
</dbReference>
<keyword evidence="7" id="KW-1185">Reference proteome</keyword>
<dbReference type="InterPro" id="IPR019775">
    <property type="entry name" value="WD40_repeat_CS"/>
</dbReference>
<dbReference type="Proteomes" id="UP001259832">
    <property type="component" value="Unassembled WGS sequence"/>
</dbReference>
<feature type="repeat" description="WD" evidence="3">
    <location>
        <begin position="728"/>
        <end position="760"/>
    </location>
</feature>
<feature type="repeat" description="WD" evidence="3">
    <location>
        <begin position="686"/>
        <end position="727"/>
    </location>
</feature>
<organism evidence="6 7">
    <name type="scientific">Phytophthora citrophthora</name>
    <dbReference type="NCBI Taxonomy" id="4793"/>
    <lineage>
        <taxon>Eukaryota</taxon>
        <taxon>Sar</taxon>
        <taxon>Stramenopiles</taxon>
        <taxon>Oomycota</taxon>
        <taxon>Peronosporomycetes</taxon>
        <taxon>Peronosporales</taxon>
        <taxon>Peronosporaceae</taxon>
        <taxon>Phytophthora</taxon>
    </lineage>
</organism>
<dbReference type="PRINTS" id="PR00320">
    <property type="entry name" value="GPROTEINBRPT"/>
</dbReference>
<proteinExistence type="predicted"/>
<feature type="region of interest" description="Disordered" evidence="5">
    <location>
        <begin position="606"/>
        <end position="668"/>
    </location>
</feature>
<dbReference type="EMBL" id="JASMQC010000036">
    <property type="protein sequence ID" value="KAK1930911.1"/>
    <property type="molecule type" value="Genomic_DNA"/>
</dbReference>
<feature type="compositionally biased region" description="Polar residues" evidence="5">
    <location>
        <begin position="607"/>
        <end position="617"/>
    </location>
</feature>
<dbReference type="CDD" id="cd00200">
    <property type="entry name" value="WD40"/>
    <property type="match status" value="1"/>
</dbReference>
<evidence type="ECO:0000313" key="6">
    <source>
        <dbReference type="EMBL" id="KAK1930911.1"/>
    </source>
</evidence>
<keyword evidence="6" id="KW-0282">Flagellum</keyword>
<feature type="repeat" description="WD" evidence="3">
    <location>
        <begin position="938"/>
        <end position="971"/>
    </location>
</feature>
<sequence length="971" mass="108633">MYFKVQLLLWPLSRSGSTMPLPPPAVKRYSLFQRTVRVIQTSIRRADRWAAVRMPGLPNPPEIEEKMRKPRFVDLWEFTLADHRRIFFEVWQEYKASFAGPSAEELERSKKEVKHAVQTIRGQVQTTASKNLSFIDKSMEGSKAHSNIHALGDQGVENVKFLSKEIKEVADGVDTDAVISHAKQVVDDSRSKDDVATTLKKNVDELRHLAKEGRDAALNLDKKDVDTFKTSAQSWLADKLLVGQSVLMAFIEGYREGKELEMGRKDALLITFAKQAAEDHKDILENQIKKIMDQQREKQRQEQEEEAAKSAEKTKVVKTNDEVKETEVSSSVQERSAKMPQKEELVRLEKVQFAEDEDDDTFQYETVDDGALGLGDDDNEDDDEEDFAAVLRNLNRSTIQVNSESATSLPPIEGGTGSFDDINADHSIAGSPKQAMMARVHTQVRPSVVDDFIRNFLIKLGLTRTLDMFNHEWYEFIAKGKLREDDVGVVPDIYMRNQALDDQVKELRRQLDDTRKITEKAKGTWDKFRHQRDVHKMHHQRVLQEKEALSVKIRKLEKHVAAYEPLLQELKAKYENSMKEKMLMRLERDRQVARAEALEAQLKAVTGGSTTNTSVPSGKSKEVAPVAPLNATSSSTASKTAQKKRSSKSKSEVPDTKLPHPDAVNPFVDKRFEPVNPERVDLNRSCQAHANSVAAVAFHPKNPIVATVSDDETWKLWSAPAGELIMSGEGHRSWLSSVAFHPRGAHVATSSGDNTVKLWDFVGAACSLTLSDHSHPVWESAFHHDGDFLVSASMDHTCKLWDLHSGRCRRTFRGHVDSVNSVCFQPFSTNICTGSGDKTVSIWDLRSGLCVQTFYGHQNACNSVGFALAGDSIASCDADGFVKVWDVRMVAERNSLDGGQHPLNSVAFDRSGKVLAAASDDGSIKLFSMKTETLATELKGHEGPVQSVKFDPNGRFLASSSSDCTFRLWST</sequence>
<dbReference type="Gene3D" id="2.130.10.10">
    <property type="entry name" value="YVTN repeat-like/Quinoprotein amine dehydrogenase"/>
    <property type="match status" value="3"/>
</dbReference>
<feature type="repeat" description="WD" evidence="3">
    <location>
        <begin position="812"/>
        <end position="853"/>
    </location>
</feature>
<feature type="repeat" description="WD" evidence="3">
    <location>
        <begin position="770"/>
        <end position="811"/>
    </location>
</feature>
<keyword evidence="2" id="KW-0677">Repeat</keyword>
<feature type="repeat" description="WD" evidence="3">
    <location>
        <begin position="854"/>
        <end position="888"/>
    </location>
</feature>
<evidence type="ECO:0000256" key="5">
    <source>
        <dbReference type="SAM" id="MobiDB-lite"/>
    </source>
</evidence>
<keyword evidence="4" id="KW-0175">Coiled coil</keyword>
<accession>A0AAD9G369</accession>
<feature type="compositionally biased region" description="Basic and acidic residues" evidence="5">
    <location>
        <begin position="649"/>
        <end position="660"/>
    </location>
</feature>
<evidence type="ECO:0000256" key="3">
    <source>
        <dbReference type="PROSITE-ProRule" id="PRU00221"/>
    </source>
</evidence>
<dbReference type="PROSITE" id="PS50082">
    <property type="entry name" value="WD_REPEATS_2"/>
    <property type="match status" value="7"/>
</dbReference>
<keyword evidence="6" id="KW-0969">Cilium</keyword>
<evidence type="ECO:0000313" key="7">
    <source>
        <dbReference type="Proteomes" id="UP001259832"/>
    </source>
</evidence>
<dbReference type="InterPro" id="IPR036322">
    <property type="entry name" value="WD40_repeat_dom_sf"/>
</dbReference>
<gene>
    <name evidence="6" type="ORF">P3T76_013500</name>
</gene>
<dbReference type="PROSITE" id="PS00678">
    <property type="entry name" value="WD_REPEATS_1"/>
    <property type="match status" value="3"/>
</dbReference>